<dbReference type="GO" id="GO:0009254">
    <property type="term" value="P:peptidoglycan turnover"/>
    <property type="evidence" value="ECO:0007669"/>
    <property type="project" value="UniProtKB-UniRule"/>
</dbReference>
<evidence type="ECO:0000256" key="9">
    <source>
        <dbReference type="ARBA" id="ARBA00023316"/>
    </source>
</evidence>
<keyword evidence="9 11" id="KW-0961">Cell wall biogenesis/degradation</keyword>
<feature type="domain" description="Glycoside hydrolase family 3 N-terminal" evidence="12">
    <location>
        <begin position="12"/>
        <end position="288"/>
    </location>
</feature>
<dbReference type="GO" id="GO:0005975">
    <property type="term" value="P:carbohydrate metabolic process"/>
    <property type="evidence" value="ECO:0007669"/>
    <property type="project" value="InterPro"/>
</dbReference>
<evidence type="ECO:0000256" key="5">
    <source>
        <dbReference type="ARBA" id="ARBA00022960"/>
    </source>
</evidence>
<dbReference type="PANTHER" id="PTHR30480">
    <property type="entry name" value="BETA-HEXOSAMINIDASE-RELATED"/>
    <property type="match status" value="1"/>
</dbReference>
<keyword evidence="4 11" id="KW-0378">Hydrolase</keyword>
<dbReference type="GO" id="GO:0051301">
    <property type="term" value="P:cell division"/>
    <property type="evidence" value="ECO:0007669"/>
    <property type="project" value="UniProtKB-KW"/>
</dbReference>
<keyword evidence="6 11" id="KW-0573">Peptidoglycan synthesis</keyword>
<evidence type="ECO:0000256" key="1">
    <source>
        <dbReference type="ARBA" id="ARBA00001231"/>
    </source>
</evidence>
<comment type="subcellular location">
    <subcellularLocation>
        <location evidence="11">Cytoplasm</location>
    </subcellularLocation>
</comment>
<evidence type="ECO:0000256" key="8">
    <source>
        <dbReference type="ARBA" id="ARBA00023306"/>
    </source>
</evidence>
<feature type="active site" description="Proton donor/acceptor" evidence="11">
    <location>
        <position position="174"/>
    </location>
</feature>
<dbReference type="GO" id="GO:0005737">
    <property type="term" value="C:cytoplasm"/>
    <property type="evidence" value="ECO:0007669"/>
    <property type="project" value="UniProtKB-SubCell"/>
</dbReference>
<evidence type="ECO:0000256" key="7">
    <source>
        <dbReference type="ARBA" id="ARBA00023295"/>
    </source>
</evidence>
<gene>
    <name evidence="11" type="primary">nagZ</name>
    <name evidence="13" type="ORF">B6S09_05620</name>
    <name evidence="14" type="ORF">LY04_00625</name>
</gene>
<dbReference type="EMBL" id="NQJF01000004">
    <property type="protein sequence ID" value="OYD25163.1"/>
    <property type="molecule type" value="Genomic_DNA"/>
</dbReference>
<dbReference type="InterPro" id="IPR019800">
    <property type="entry name" value="Glyco_hydro_3_AS"/>
</dbReference>
<name>A0A235CKR9_9GAMM</name>
<dbReference type="NCBIfam" id="NF003740">
    <property type="entry name" value="PRK05337.1"/>
    <property type="match status" value="1"/>
</dbReference>
<evidence type="ECO:0000259" key="12">
    <source>
        <dbReference type="Pfam" id="PF00933"/>
    </source>
</evidence>
<dbReference type="Proteomes" id="UP000243640">
    <property type="component" value="Unassembled WGS sequence"/>
</dbReference>
<reference evidence="14 16" key="2">
    <citation type="submission" date="2019-03" db="EMBL/GenBank/DDBJ databases">
        <title>Genomic Encyclopedia of Archaeal and Bacterial Type Strains, Phase II (KMG-II): from individual species to whole genera.</title>
        <authorList>
            <person name="Goeker M."/>
        </authorList>
    </citation>
    <scope>NUCLEOTIDE SEQUENCE [LARGE SCALE GENOMIC DNA]</scope>
    <source>
        <strain evidence="14 16">DSM 15594</strain>
    </source>
</reference>
<comment type="caution">
    <text evidence="13">The sequence shown here is derived from an EMBL/GenBank/DDBJ whole genome shotgun (WGS) entry which is preliminary data.</text>
</comment>
<dbReference type="InterPro" id="IPR022956">
    <property type="entry name" value="Beta_hexosaminidase_bac"/>
</dbReference>
<evidence type="ECO:0000256" key="6">
    <source>
        <dbReference type="ARBA" id="ARBA00022984"/>
    </source>
</evidence>
<reference evidence="13 15" key="1">
    <citation type="submission" date="2017-08" db="EMBL/GenBank/DDBJ databases">
        <title>Draft Genome Sequence of the Marine Bacterium Oceanimonas baumannii ATCC 700832.</title>
        <authorList>
            <person name="Mcclelland W.D."/>
            <person name="Brennan M.A."/>
            <person name="Trachtenberg A.M."/>
            <person name="Maclea K.S."/>
        </authorList>
    </citation>
    <scope>NUCLEOTIDE SEQUENCE [LARGE SCALE GENOMIC DNA]</scope>
    <source>
        <strain evidence="13 15">ATCC 700832</strain>
    </source>
</reference>
<dbReference type="InterPro" id="IPR001764">
    <property type="entry name" value="Glyco_hydro_3_N"/>
</dbReference>
<dbReference type="Gene3D" id="3.20.20.300">
    <property type="entry name" value="Glycoside hydrolase, family 3, N-terminal domain"/>
    <property type="match status" value="1"/>
</dbReference>
<accession>A0A235CKR9</accession>
<dbReference type="HAMAP" id="MF_00364">
    <property type="entry name" value="NagZ"/>
    <property type="match status" value="1"/>
</dbReference>
<feature type="binding site" evidence="11">
    <location>
        <position position="69"/>
    </location>
    <ligand>
        <name>substrate</name>
    </ligand>
</feature>
<evidence type="ECO:0000313" key="15">
    <source>
        <dbReference type="Proteomes" id="UP000243640"/>
    </source>
</evidence>
<sequence length="330" mass="35840">MGPFLLDVNGCELDAEERELLAHPTVGGVIFFARNYHDRRQLSALVKAIRAVKPGLLLTVDHEGGRVQRFRDGFFPLPAPGRLAGLAHPERQQLLADAGWVMAAELLAHDIDLSFAPVLDLERGSEVIGDRSFGSDPEPVIANAGAYISGMKEAGMAAVAKHFPGHGSVRADSHKESPVDERPLADIEQADMVPFKALIAQGIIQGVMPAHVIYSQADERPAGFSEFWLKHVLRRQLGFNGIIFSDDLTMEGAAVAGGYAERAAQALAAGCDLLLACNNRAGAVSIIDSLPHDLQRDLSVLRKKDNAGPDHLYHSRRWRDAADRLQRTSL</sequence>
<dbReference type="GO" id="GO:0009252">
    <property type="term" value="P:peptidoglycan biosynthetic process"/>
    <property type="evidence" value="ECO:0007669"/>
    <property type="project" value="UniProtKB-KW"/>
</dbReference>
<dbReference type="PANTHER" id="PTHR30480:SF13">
    <property type="entry name" value="BETA-HEXOSAMINIDASE"/>
    <property type="match status" value="1"/>
</dbReference>
<evidence type="ECO:0000313" key="16">
    <source>
        <dbReference type="Proteomes" id="UP000295058"/>
    </source>
</evidence>
<dbReference type="RefSeq" id="WP_094277531.1">
    <property type="nucleotide sequence ID" value="NZ_JBLWZI010000020.1"/>
</dbReference>
<keyword evidence="3 11" id="KW-0132">Cell division</keyword>
<evidence type="ECO:0000313" key="13">
    <source>
        <dbReference type="EMBL" id="OYD25163.1"/>
    </source>
</evidence>
<dbReference type="PROSITE" id="PS00775">
    <property type="entry name" value="GLYCOSYL_HYDROL_F3"/>
    <property type="match status" value="1"/>
</dbReference>
<dbReference type="GO" id="GO:0008360">
    <property type="term" value="P:regulation of cell shape"/>
    <property type="evidence" value="ECO:0007669"/>
    <property type="project" value="UniProtKB-KW"/>
</dbReference>
<dbReference type="SUPFAM" id="SSF51445">
    <property type="entry name" value="(Trans)glycosidases"/>
    <property type="match status" value="1"/>
</dbReference>
<evidence type="ECO:0000256" key="4">
    <source>
        <dbReference type="ARBA" id="ARBA00022801"/>
    </source>
</evidence>
<dbReference type="InterPro" id="IPR036962">
    <property type="entry name" value="Glyco_hydro_3_N_sf"/>
</dbReference>
<evidence type="ECO:0000313" key="14">
    <source>
        <dbReference type="EMBL" id="TDW62551.1"/>
    </source>
</evidence>
<dbReference type="UniPathway" id="UPA00544"/>
<feature type="binding site" evidence="11">
    <location>
        <position position="61"/>
    </location>
    <ligand>
        <name>substrate</name>
    </ligand>
</feature>
<dbReference type="FunFam" id="3.20.20.300:FF:000001">
    <property type="entry name" value="Beta-hexosaminidase"/>
    <property type="match status" value="1"/>
</dbReference>
<dbReference type="InterPro" id="IPR050226">
    <property type="entry name" value="NagZ_Beta-hexosaminidase"/>
</dbReference>
<feature type="binding site" evidence="11">
    <location>
        <begin position="161"/>
        <end position="162"/>
    </location>
    <ligand>
        <name>substrate</name>
    </ligand>
</feature>
<evidence type="ECO:0000256" key="3">
    <source>
        <dbReference type="ARBA" id="ARBA00022618"/>
    </source>
</evidence>
<dbReference type="EMBL" id="SODO01000001">
    <property type="protein sequence ID" value="TDW62551.1"/>
    <property type="molecule type" value="Genomic_DNA"/>
</dbReference>
<protein>
    <recommendedName>
        <fullName evidence="11">Beta-hexosaminidase</fullName>
        <ecNumber evidence="11">3.2.1.52</ecNumber>
    </recommendedName>
    <alternativeName>
        <fullName evidence="11">Beta-N-acetylhexosaminidase</fullName>
    </alternativeName>
    <alternativeName>
        <fullName evidence="11">N-acetyl-beta-glucosaminidase</fullName>
    </alternativeName>
</protein>
<comment type="pathway">
    <text evidence="10 11">Cell wall biogenesis; peptidoglycan recycling.</text>
</comment>
<comment type="function">
    <text evidence="11">Plays a role in peptidoglycan recycling by cleaving the terminal beta-1,4-linked N-acetylglucosamine (GlcNAc) from peptide-linked peptidoglycan fragments, giving rise to free GlcNAc, anhydro-N-acetylmuramic acid and anhydro-N-acetylmuramic acid-linked peptides.</text>
</comment>
<proteinExistence type="inferred from homology"/>
<evidence type="ECO:0000256" key="2">
    <source>
        <dbReference type="ARBA" id="ARBA00022490"/>
    </source>
</evidence>
<dbReference type="EC" id="3.2.1.52" evidence="11"/>
<keyword evidence="5 11" id="KW-0133">Cell shape</keyword>
<comment type="catalytic activity">
    <reaction evidence="1 11">
        <text>Hydrolysis of terminal non-reducing N-acetyl-D-hexosamine residues in N-acetyl-beta-D-hexosaminides.</text>
        <dbReference type="EC" id="3.2.1.52"/>
    </reaction>
</comment>
<dbReference type="OrthoDB" id="9786661at2"/>
<dbReference type="GO" id="GO:0071555">
    <property type="term" value="P:cell wall organization"/>
    <property type="evidence" value="ECO:0007669"/>
    <property type="project" value="UniProtKB-KW"/>
</dbReference>
<keyword evidence="16" id="KW-1185">Reference proteome</keyword>
<dbReference type="InterPro" id="IPR017853">
    <property type="entry name" value="GH"/>
</dbReference>
<dbReference type="GO" id="GO:0004563">
    <property type="term" value="F:beta-N-acetylhexosaminidase activity"/>
    <property type="evidence" value="ECO:0007669"/>
    <property type="project" value="UniProtKB-UniRule"/>
</dbReference>
<keyword evidence="7 11" id="KW-0326">Glycosidase</keyword>
<keyword evidence="2 11" id="KW-0963">Cytoplasm</keyword>
<evidence type="ECO:0000256" key="10">
    <source>
        <dbReference type="ARBA" id="ARBA00037880"/>
    </source>
</evidence>
<feature type="site" description="Important for catalytic activity" evidence="11">
    <location>
        <position position="172"/>
    </location>
</feature>
<feature type="binding site" evidence="11">
    <location>
        <position position="131"/>
    </location>
    <ligand>
        <name>substrate</name>
    </ligand>
</feature>
<keyword evidence="8 11" id="KW-0131">Cell cycle</keyword>
<comment type="similarity">
    <text evidence="11">Belongs to the glycosyl hydrolase 3 family. NagZ subfamily.</text>
</comment>
<dbReference type="Proteomes" id="UP000295058">
    <property type="component" value="Unassembled WGS sequence"/>
</dbReference>
<feature type="active site" description="Nucleophile" evidence="11">
    <location>
        <position position="246"/>
    </location>
</feature>
<dbReference type="AlphaFoldDB" id="A0A235CKR9"/>
<organism evidence="13 15">
    <name type="scientific">Oceanimonas baumannii</name>
    <dbReference type="NCBI Taxonomy" id="129578"/>
    <lineage>
        <taxon>Bacteria</taxon>
        <taxon>Pseudomonadati</taxon>
        <taxon>Pseudomonadota</taxon>
        <taxon>Gammaproteobacteria</taxon>
        <taxon>Aeromonadales</taxon>
        <taxon>Aeromonadaceae</taxon>
        <taxon>Oceanimonas</taxon>
    </lineage>
</organism>
<evidence type="ECO:0000256" key="11">
    <source>
        <dbReference type="HAMAP-Rule" id="MF_00364"/>
    </source>
</evidence>
<dbReference type="Pfam" id="PF00933">
    <property type="entry name" value="Glyco_hydro_3"/>
    <property type="match status" value="1"/>
</dbReference>